<dbReference type="STRING" id="86666.SAMN04490247_2635"/>
<accession>A0A1G8VC77</accession>
<proteinExistence type="predicted"/>
<dbReference type="OrthoDB" id="2706506at2"/>
<gene>
    <name evidence="1" type="ORF">SAMN04490247_2635</name>
</gene>
<dbReference type="EMBL" id="FNEV01000008">
    <property type="protein sequence ID" value="SDJ63514.1"/>
    <property type="molecule type" value="Genomic_DNA"/>
</dbReference>
<dbReference type="Proteomes" id="UP000199225">
    <property type="component" value="Unassembled WGS sequence"/>
</dbReference>
<keyword evidence="2" id="KW-1185">Reference proteome</keyword>
<evidence type="ECO:0008006" key="3">
    <source>
        <dbReference type="Google" id="ProtNLM"/>
    </source>
</evidence>
<organism evidence="1 2">
    <name type="scientific">Salimicrobium halophilum</name>
    <dbReference type="NCBI Taxonomy" id="86666"/>
    <lineage>
        <taxon>Bacteria</taxon>
        <taxon>Bacillati</taxon>
        <taxon>Bacillota</taxon>
        <taxon>Bacilli</taxon>
        <taxon>Bacillales</taxon>
        <taxon>Bacillaceae</taxon>
        <taxon>Salimicrobium</taxon>
    </lineage>
</organism>
<dbReference type="AlphaFoldDB" id="A0A1G8VC77"/>
<dbReference type="RefSeq" id="WP_093194331.1">
    <property type="nucleotide sequence ID" value="NZ_FNEV01000008.1"/>
</dbReference>
<sequence length="103" mass="12230">MERKKYFVNMGTREISVNHDANNDDFVIHATEEEVLELREMFDEMQNADERSFFRSHIPFVPYHKDLPNDEYDDLMEWAFTLVHDLGDEETKSTIEGMGVLKK</sequence>
<evidence type="ECO:0000313" key="2">
    <source>
        <dbReference type="Proteomes" id="UP000199225"/>
    </source>
</evidence>
<reference evidence="2" key="1">
    <citation type="submission" date="2016-10" db="EMBL/GenBank/DDBJ databases">
        <authorList>
            <person name="Varghese N."/>
            <person name="Submissions S."/>
        </authorList>
    </citation>
    <scope>NUCLEOTIDE SEQUENCE [LARGE SCALE GENOMIC DNA]</scope>
    <source>
        <strain evidence="2">DSM 4771</strain>
    </source>
</reference>
<evidence type="ECO:0000313" key="1">
    <source>
        <dbReference type="EMBL" id="SDJ63514.1"/>
    </source>
</evidence>
<protein>
    <recommendedName>
        <fullName evidence="3">Hydrolase</fullName>
    </recommendedName>
</protein>
<name>A0A1G8VC77_9BACI</name>